<feature type="region of interest" description="Disordered" evidence="1">
    <location>
        <begin position="303"/>
        <end position="381"/>
    </location>
</feature>
<evidence type="ECO:0000256" key="2">
    <source>
        <dbReference type="SAM" id="SignalP"/>
    </source>
</evidence>
<name>Q63JW1_BURPS</name>
<dbReference type="Gene3D" id="3.55.50.30">
    <property type="match status" value="1"/>
</dbReference>
<proteinExistence type="predicted"/>
<evidence type="ECO:0000256" key="1">
    <source>
        <dbReference type="SAM" id="MobiDB-lite"/>
    </source>
</evidence>
<dbReference type="KEGG" id="bps:BPSS1603"/>
<feature type="compositionally biased region" description="Low complexity" evidence="1">
    <location>
        <begin position="566"/>
        <end position="589"/>
    </location>
</feature>
<feature type="signal peptide" evidence="2">
    <location>
        <begin position="1"/>
        <end position="20"/>
    </location>
</feature>
<organism evidence="3 4">
    <name type="scientific">Burkholderia pseudomallei (strain K96243)</name>
    <dbReference type="NCBI Taxonomy" id="272560"/>
    <lineage>
        <taxon>Bacteria</taxon>
        <taxon>Pseudomonadati</taxon>
        <taxon>Pseudomonadota</taxon>
        <taxon>Betaproteobacteria</taxon>
        <taxon>Burkholderiales</taxon>
        <taxon>Burkholderiaceae</taxon>
        <taxon>Burkholderia</taxon>
        <taxon>pseudomallei group</taxon>
    </lineage>
</organism>
<keyword evidence="2" id="KW-0732">Signal</keyword>
<evidence type="ECO:0000313" key="3">
    <source>
        <dbReference type="EMBL" id="CAH39078.1"/>
    </source>
</evidence>
<dbReference type="PATRIC" id="fig|272560.51.peg.4985"/>
<accession>Q63JW1</accession>
<gene>
    <name evidence="3" type="ordered locus">BPSS1603</name>
</gene>
<protein>
    <submittedName>
        <fullName evidence="3">Secretion protein</fullName>
    </submittedName>
</protein>
<dbReference type="Proteomes" id="UP000000605">
    <property type="component" value="Chromosome 2"/>
</dbReference>
<dbReference type="EMBL" id="BX571966">
    <property type="protein sequence ID" value="CAH39078.1"/>
    <property type="molecule type" value="Genomic_DNA"/>
</dbReference>
<feature type="compositionally biased region" description="Low complexity" evidence="1">
    <location>
        <begin position="335"/>
        <end position="381"/>
    </location>
</feature>
<sequence length="601" mass="61548">MTRRAAASAAAVALALASHAAALRAVPLAWPLARFDYRVGPVNAADALGELSRRSGIAIDVDARAPCRLDVREALPPRRFVERLARTCGLVSYYDGAVLQLVAPDAFEHAAVRLNYATLAELRAALARQRIVDARWRPGYDDAARIARVAGPPRYVALVLAAARALDEAAQTRVRTETRAFRLRARAAADRVVRGDGDGDDAVLPGLATRLRRRLEQDGAAPRAVPGVREFTASLPIVDADARSNTVLIRDVPARLARDARLVAQLDTRPASIRIDAFGATLAPAQLDALGLRWRDGALASGASRDAGVARDGSRASVGVRPVGASRPSGARNEAAAAGARRAPAVSAAPDASGASAASGPSGPSAASGAPDAVDASAGSADSPRASAVRIAIVSTPAGCAPVRARIAELAAHGDASIDADDSTLALPDSRADFGRLRLSFVASGDGDARALDARRNGFAMRVTPHETAQPARYALDIRIVERRADGDAAGASSRETVAGVMLAAGECAALALPSAAHGEQRLVLVTPRTVPADPARLPPQASPNAPAAAAAAVAANARGPDTAEPAARAHAAARAHPPAAALPSPSAGLGLRAQTRLLGN</sequence>
<dbReference type="InterPro" id="IPR038591">
    <property type="entry name" value="NolW-like_sf"/>
</dbReference>
<reference evidence="3 4" key="1">
    <citation type="journal article" date="2004" name="Proc. Natl. Acad. Sci. U.S.A.">
        <title>Genomic plasticity of the causative agent of melioidosis, Burkholderia pseudomallei.</title>
        <authorList>
            <person name="Holden M.T.G."/>
            <person name="Titball R.W."/>
            <person name="Peacock S.J."/>
            <person name="Cerdeno-Tarraga A.M."/>
            <person name="Atkins T."/>
            <person name="Crossman L.C."/>
            <person name="Pitt T."/>
            <person name="Churcher C."/>
            <person name="Mungall K."/>
            <person name="Bentley S.D."/>
            <person name="Sebaihia M."/>
            <person name="Thomson N.R."/>
            <person name="Bason N."/>
            <person name="Beacham I.R."/>
            <person name="Brooks K."/>
            <person name="Brown K.A."/>
            <person name="Brown N.F."/>
            <person name="Challis G.L."/>
            <person name="Cherevach I."/>
            <person name="Chillingworth T."/>
            <person name="Cronin A."/>
            <person name="Crosset B."/>
            <person name="Davis P."/>
            <person name="DeShazer D."/>
            <person name="Feltwell T."/>
            <person name="Fraser A."/>
            <person name="Hance Z."/>
            <person name="Hauser H."/>
            <person name="Holroyd S."/>
            <person name="Jagels K."/>
            <person name="Keith K.E."/>
            <person name="Maddison M."/>
            <person name="Moule S."/>
            <person name="Price C."/>
            <person name="Quail M.A."/>
            <person name="Rabbinowitsch E."/>
            <person name="Rutherford K."/>
            <person name="Sanders M."/>
            <person name="Simmonds M."/>
            <person name="Songsivilai S."/>
            <person name="Stevens K."/>
            <person name="Tumapa S."/>
            <person name="Vesaratchavest M."/>
            <person name="Whitehead S."/>
            <person name="Yeats C."/>
            <person name="Barrell B.G."/>
            <person name="Oyston P.C.F."/>
            <person name="Parkhill J."/>
        </authorList>
    </citation>
    <scope>NUCLEOTIDE SEQUENCE [LARGE SCALE GENOMIC DNA]</scope>
    <source>
        <strain evidence="3 4">K96243</strain>
    </source>
</reference>
<dbReference type="eggNOG" id="COG1450">
    <property type="taxonomic scope" value="Bacteria"/>
</dbReference>
<dbReference type="AlphaFoldDB" id="Q63JW1"/>
<dbReference type="RefSeq" id="WP_011205651.1">
    <property type="nucleotide sequence ID" value="NC_006351.1"/>
</dbReference>
<dbReference type="STRING" id="272560.BPSS1603"/>
<feature type="region of interest" description="Disordered" evidence="1">
    <location>
        <begin position="534"/>
        <end position="589"/>
    </location>
</feature>
<dbReference type="Gene3D" id="3.30.1370.120">
    <property type="match status" value="1"/>
</dbReference>
<evidence type="ECO:0000313" key="4">
    <source>
        <dbReference type="Proteomes" id="UP000000605"/>
    </source>
</evidence>
<keyword evidence="4" id="KW-1185">Reference proteome</keyword>
<feature type="chain" id="PRO_5004266521" evidence="2">
    <location>
        <begin position="21"/>
        <end position="601"/>
    </location>
</feature>
<feature type="compositionally biased region" description="Low complexity" evidence="1">
    <location>
        <begin position="543"/>
        <end position="558"/>
    </location>
</feature>